<evidence type="ECO:0000259" key="2">
    <source>
        <dbReference type="Pfam" id="PF03733"/>
    </source>
</evidence>
<sequence length="124" mass="13576">MNLIGNLIWLIFGGFISALAYVFGGFVLCITIIGIPFGLQCFKLASFILWPFGSKIVYANNGGGCLQTIGNIIWLFTGGLWAAISHFIFGCLLFITIIGIPFARKHFQLIELSLMPFGKRIVAA</sequence>
<gene>
    <name evidence="3" type="primary">yccF_2</name>
    <name evidence="3" type="ORF">GALL_103080</name>
</gene>
<accession>A0A1J5T1C6</accession>
<feature type="transmembrane region" description="Helical" evidence="1">
    <location>
        <begin position="6"/>
        <end position="35"/>
    </location>
</feature>
<dbReference type="PANTHER" id="PTHR42903">
    <property type="entry name" value="INNER MEMBRANE PROTEIN YCCF"/>
    <property type="match status" value="1"/>
</dbReference>
<dbReference type="GO" id="GO:0005886">
    <property type="term" value="C:plasma membrane"/>
    <property type="evidence" value="ECO:0007669"/>
    <property type="project" value="TreeGrafter"/>
</dbReference>
<dbReference type="PANTHER" id="PTHR42903:SF1">
    <property type="entry name" value="INNER MEMBRANE PROTEIN YCCF"/>
    <property type="match status" value="1"/>
</dbReference>
<keyword evidence="1" id="KW-0472">Membrane</keyword>
<dbReference type="InterPro" id="IPR005185">
    <property type="entry name" value="YccF"/>
</dbReference>
<keyword evidence="1" id="KW-1133">Transmembrane helix</keyword>
<feature type="domain" description="Inner membrane component" evidence="2">
    <location>
        <begin position="69"/>
        <end position="119"/>
    </location>
</feature>
<dbReference type="NCBIfam" id="NF008740">
    <property type="entry name" value="PRK11770.1-2"/>
    <property type="match status" value="1"/>
</dbReference>
<dbReference type="PIRSF" id="PIRSF028777">
    <property type="entry name" value="UCP028777"/>
    <property type="match status" value="1"/>
</dbReference>
<name>A0A1J5T1C6_9ZZZZ</name>
<evidence type="ECO:0000256" key="1">
    <source>
        <dbReference type="SAM" id="Phobius"/>
    </source>
</evidence>
<protein>
    <submittedName>
        <fullName evidence="3">Inner membrane protein YccF</fullName>
    </submittedName>
</protein>
<feature type="transmembrane region" description="Helical" evidence="1">
    <location>
        <begin position="83"/>
        <end position="103"/>
    </location>
</feature>
<dbReference type="EMBL" id="MLJW01000036">
    <property type="protein sequence ID" value="OIR07644.1"/>
    <property type="molecule type" value="Genomic_DNA"/>
</dbReference>
<proteinExistence type="predicted"/>
<comment type="caution">
    <text evidence="3">The sequence shown here is derived from an EMBL/GenBank/DDBJ whole genome shotgun (WGS) entry which is preliminary data.</text>
</comment>
<dbReference type="InterPro" id="IPR052937">
    <property type="entry name" value="Inner_membrane_protein"/>
</dbReference>
<reference evidence="3" key="1">
    <citation type="submission" date="2016-10" db="EMBL/GenBank/DDBJ databases">
        <title>Sequence of Gallionella enrichment culture.</title>
        <authorList>
            <person name="Poehlein A."/>
            <person name="Muehling M."/>
            <person name="Daniel R."/>
        </authorList>
    </citation>
    <scope>NUCLEOTIDE SEQUENCE</scope>
</reference>
<feature type="domain" description="Inner membrane component" evidence="2">
    <location>
        <begin position="4"/>
        <end position="53"/>
    </location>
</feature>
<dbReference type="AlphaFoldDB" id="A0A1J5T1C6"/>
<dbReference type="InterPro" id="IPR031308">
    <property type="entry name" value="UCP028777"/>
</dbReference>
<evidence type="ECO:0000313" key="3">
    <source>
        <dbReference type="EMBL" id="OIR07644.1"/>
    </source>
</evidence>
<dbReference type="Pfam" id="PF03733">
    <property type="entry name" value="YccF"/>
    <property type="match status" value="2"/>
</dbReference>
<keyword evidence="1" id="KW-0812">Transmembrane</keyword>
<organism evidence="3">
    <name type="scientific">mine drainage metagenome</name>
    <dbReference type="NCBI Taxonomy" id="410659"/>
    <lineage>
        <taxon>unclassified sequences</taxon>
        <taxon>metagenomes</taxon>
        <taxon>ecological metagenomes</taxon>
    </lineage>
</organism>